<dbReference type="InterPro" id="IPR024083">
    <property type="entry name" value="Fumarase/histidase_N"/>
</dbReference>
<comment type="similarity">
    <text evidence="2">Belongs to the class-II fumarase/aspartase family.</text>
</comment>
<dbReference type="Gene3D" id="1.10.40.30">
    <property type="entry name" value="Fumarase/aspartase (C-terminal domain)"/>
    <property type="match status" value="1"/>
</dbReference>
<dbReference type="InterPro" id="IPR019468">
    <property type="entry name" value="AdenyloSucc_lyase_C"/>
</dbReference>
<dbReference type="GO" id="GO:0016829">
    <property type="term" value="F:lyase activity"/>
    <property type="evidence" value="ECO:0007669"/>
    <property type="project" value="UniProtKB-KW"/>
</dbReference>
<proteinExistence type="inferred from homology"/>
<protein>
    <submittedName>
        <fullName evidence="5">Lyase family protein</fullName>
    </submittedName>
</protein>
<feature type="region of interest" description="Disordered" evidence="3">
    <location>
        <begin position="1"/>
        <end position="34"/>
    </location>
</feature>
<evidence type="ECO:0000313" key="6">
    <source>
        <dbReference type="Proteomes" id="UP001500443"/>
    </source>
</evidence>
<dbReference type="InterPro" id="IPR022761">
    <property type="entry name" value="Fumarate_lyase_N"/>
</dbReference>
<reference evidence="6" key="1">
    <citation type="journal article" date="2019" name="Int. J. Syst. Evol. Microbiol.">
        <title>The Global Catalogue of Microorganisms (GCM) 10K type strain sequencing project: providing services to taxonomists for standard genome sequencing and annotation.</title>
        <authorList>
            <consortium name="The Broad Institute Genomics Platform"/>
            <consortium name="The Broad Institute Genome Sequencing Center for Infectious Disease"/>
            <person name="Wu L."/>
            <person name="Ma J."/>
        </authorList>
    </citation>
    <scope>NUCLEOTIDE SEQUENCE [LARGE SCALE GENOMIC DNA]</scope>
    <source>
        <strain evidence="6">JCM 15481</strain>
    </source>
</reference>
<evidence type="ECO:0000256" key="2">
    <source>
        <dbReference type="ARBA" id="ARBA00034772"/>
    </source>
</evidence>
<organism evidence="5 6">
    <name type="scientific">Streptomyces synnematoformans</name>
    <dbReference type="NCBI Taxonomy" id="415721"/>
    <lineage>
        <taxon>Bacteria</taxon>
        <taxon>Bacillati</taxon>
        <taxon>Actinomycetota</taxon>
        <taxon>Actinomycetes</taxon>
        <taxon>Kitasatosporales</taxon>
        <taxon>Streptomycetaceae</taxon>
        <taxon>Streptomyces</taxon>
    </lineage>
</organism>
<dbReference type="InterPro" id="IPR000362">
    <property type="entry name" value="Fumarate_lyase_fam"/>
</dbReference>
<sequence length="495" mass="49772">MTASPATGPGAAGPDGPGGPDGADPGTGAGHAADLDAGLLSPVRAGTPAEAAVSDRAWLQAMLDAEAALARAQARTGTMPASAAAAITAAARADLLDLRALACAARETANPVVGLVAALTGVVAGRDPGAAEYVHRGSTSQDVFDTGAMLVCARALRLVHADLLRTARALARLAAEHRDTLMAGRTLTLHAVPTTFGLKAAGWRRGVLDAAERVERLLDGGLPVSLGGAAGTLAGYLEYATLDGADADAADPGAYAARLTAAYADETGLAPATLPWHVLRTPVADVAAATAVVAGALGKIAVDVQSLGRTEVAEVAEPAAAGRGGSSAMPHKRNPVLATLVRSAALQVPALAAAVTQCMVTEDERSAGAWHAEWQLLRECLRLAGGAAHTAVELAEGLQVRPDRMRANLRTTENLVTSERVAAVLAPLLGKARAKQLLTDAAAESERTGRPLAGILAGDSAIAGHFDEPALAALLDPASYTGAAGALVDRALADP</sequence>
<dbReference type="PRINTS" id="PR00145">
    <property type="entry name" value="ARGSUCLYASE"/>
</dbReference>
<name>A0ABP5L5J7_9ACTN</name>
<keyword evidence="6" id="KW-1185">Reference proteome</keyword>
<dbReference type="Pfam" id="PF00206">
    <property type="entry name" value="Lyase_1"/>
    <property type="match status" value="1"/>
</dbReference>
<dbReference type="Pfam" id="PF10397">
    <property type="entry name" value="ADSL_C"/>
    <property type="match status" value="1"/>
</dbReference>
<dbReference type="PANTHER" id="PTHR43172:SF2">
    <property type="entry name" value="ADENYLOSUCCINATE LYASE C-TERMINAL DOMAIN-CONTAINING PROTEIN"/>
    <property type="match status" value="1"/>
</dbReference>
<dbReference type="InterPro" id="IPR008948">
    <property type="entry name" value="L-Aspartase-like"/>
</dbReference>
<accession>A0ABP5L5J7</accession>
<dbReference type="SMART" id="SM00998">
    <property type="entry name" value="ADSL_C"/>
    <property type="match status" value="1"/>
</dbReference>
<evidence type="ECO:0000259" key="4">
    <source>
        <dbReference type="SMART" id="SM00998"/>
    </source>
</evidence>
<gene>
    <name evidence="5" type="ORF">GCM10009802_52690</name>
</gene>
<feature type="domain" description="Adenylosuccinate lyase C-terminal" evidence="4">
    <location>
        <begin position="413"/>
        <end position="492"/>
    </location>
</feature>
<dbReference type="Gene3D" id="1.20.200.10">
    <property type="entry name" value="Fumarase/aspartase (Central domain)"/>
    <property type="match status" value="1"/>
</dbReference>
<comment type="caution">
    <text evidence="5">The sequence shown here is derived from an EMBL/GenBank/DDBJ whole genome shotgun (WGS) entry which is preliminary data.</text>
</comment>
<dbReference type="Proteomes" id="UP001500443">
    <property type="component" value="Unassembled WGS sequence"/>
</dbReference>
<keyword evidence="1 5" id="KW-0456">Lyase</keyword>
<evidence type="ECO:0000313" key="5">
    <source>
        <dbReference type="EMBL" id="GAA2142030.1"/>
    </source>
</evidence>
<feature type="compositionally biased region" description="Gly residues" evidence="3">
    <location>
        <begin position="10"/>
        <end position="29"/>
    </location>
</feature>
<dbReference type="PROSITE" id="PS00163">
    <property type="entry name" value="FUMARATE_LYASES"/>
    <property type="match status" value="1"/>
</dbReference>
<evidence type="ECO:0000256" key="1">
    <source>
        <dbReference type="ARBA" id="ARBA00023239"/>
    </source>
</evidence>
<dbReference type="Gene3D" id="1.10.275.10">
    <property type="entry name" value="Fumarase/aspartase (N-terminal domain)"/>
    <property type="match status" value="1"/>
</dbReference>
<dbReference type="EMBL" id="BAAAPF010000241">
    <property type="protein sequence ID" value="GAA2142030.1"/>
    <property type="molecule type" value="Genomic_DNA"/>
</dbReference>
<dbReference type="PRINTS" id="PR00149">
    <property type="entry name" value="FUMRATELYASE"/>
</dbReference>
<dbReference type="SUPFAM" id="SSF48557">
    <property type="entry name" value="L-aspartase-like"/>
    <property type="match status" value="1"/>
</dbReference>
<dbReference type="InterPro" id="IPR020557">
    <property type="entry name" value="Fumarate_lyase_CS"/>
</dbReference>
<evidence type="ECO:0000256" key="3">
    <source>
        <dbReference type="SAM" id="MobiDB-lite"/>
    </source>
</evidence>
<dbReference type="PANTHER" id="PTHR43172">
    <property type="entry name" value="ADENYLOSUCCINATE LYASE"/>
    <property type="match status" value="1"/>
</dbReference>